<dbReference type="EMBL" id="JMSN01000141">
    <property type="protein sequence ID" value="KDN37319.1"/>
    <property type="molecule type" value="Genomic_DNA"/>
</dbReference>
<dbReference type="HOGENOM" id="CLU_1611953_0_0_1"/>
<dbReference type="GeneID" id="25265385"/>
<reference evidence="2 3" key="1">
    <citation type="submission" date="2014-05" db="EMBL/GenBank/DDBJ databases">
        <title>Draft genome sequence of a rare smut relative, Tilletiaria anomala UBC 951.</title>
        <authorList>
            <consortium name="DOE Joint Genome Institute"/>
            <person name="Toome M."/>
            <person name="Kuo A."/>
            <person name="Henrissat B."/>
            <person name="Lipzen A."/>
            <person name="Tritt A."/>
            <person name="Yoshinaga Y."/>
            <person name="Zane M."/>
            <person name="Barry K."/>
            <person name="Grigoriev I.V."/>
            <person name="Spatafora J.W."/>
            <person name="Aimea M.C."/>
        </authorList>
    </citation>
    <scope>NUCLEOTIDE SEQUENCE [LARGE SCALE GENOMIC DNA]</scope>
    <source>
        <strain evidence="2 3">UBC 951</strain>
    </source>
</reference>
<gene>
    <name evidence="2" type="ORF">K437DRAFT_259826</name>
</gene>
<sequence>MLHSLIPRLLAALPALMLLLLSGAALPASAQSQQASSSPAPSGSFSATNSAVSGKTTSAAATFAPSSTFLSLTTSVNGSTTSVFNVTLTSSSTSKFTPTTLPTAAVITAGSLAGTASAPSPGGGVTAVGPNDSYVVSAAKAVMTPLGFTIFSSAASVALGSYLFL</sequence>
<feature type="chain" id="PRO_5001632934" description="REJ domain-containing protein" evidence="1">
    <location>
        <begin position="31"/>
        <end position="165"/>
    </location>
</feature>
<name>A0A066VEY8_TILAU</name>
<proteinExistence type="predicted"/>
<evidence type="ECO:0000313" key="3">
    <source>
        <dbReference type="Proteomes" id="UP000027361"/>
    </source>
</evidence>
<dbReference type="InParanoid" id="A0A066VEY8"/>
<evidence type="ECO:0000313" key="2">
    <source>
        <dbReference type="EMBL" id="KDN37319.1"/>
    </source>
</evidence>
<protein>
    <recommendedName>
        <fullName evidence="4">REJ domain-containing protein</fullName>
    </recommendedName>
</protein>
<evidence type="ECO:0000256" key="1">
    <source>
        <dbReference type="SAM" id="SignalP"/>
    </source>
</evidence>
<feature type="signal peptide" evidence="1">
    <location>
        <begin position="1"/>
        <end position="30"/>
    </location>
</feature>
<organism evidence="2 3">
    <name type="scientific">Tilletiaria anomala (strain ATCC 24038 / CBS 436.72 / UBC 951)</name>
    <dbReference type="NCBI Taxonomy" id="1037660"/>
    <lineage>
        <taxon>Eukaryota</taxon>
        <taxon>Fungi</taxon>
        <taxon>Dikarya</taxon>
        <taxon>Basidiomycota</taxon>
        <taxon>Ustilaginomycotina</taxon>
        <taxon>Exobasidiomycetes</taxon>
        <taxon>Georgefischeriales</taxon>
        <taxon>Tilletiariaceae</taxon>
        <taxon>Tilletiaria</taxon>
    </lineage>
</organism>
<dbReference type="Proteomes" id="UP000027361">
    <property type="component" value="Unassembled WGS sequence"/>
</dbReference>
<keyword evidence="3" id="KW-1185">Reference proteome</keyword>
<dbReference type="OMA" id="MQIQHIL"/>
<dbReference type="AlphaFoldDB" id="A0A066VEY8"/>
<comment type="caution">
    <text evidence="2">The sequence shown here is derived from an EMBL/GenBank/DDBJ whole genome shotgun (WGS) entry which is preliminary data.</text>
</comment>
<accession>A0A066VEY8</accession>
<keyword evidence="1" id="KW-0732">Signal</keyword>
<dbReference type="RefSeq" id="XP_013240349.1">
    <property type="nucleotide sequence ID" value="XM_013384895.1"/>
</dbReference>
<evidence type="ECO:0008006" key="4">
    <source>
        <dbReference type="Google" id="ProtNLM"/>
    </source>
</evidence>